<evidence type="ECO:0000313" key="2">
    <source>
        <dbReference type="Proteomes" id="UP000509782"/>
    </source>
</evidence>
<protein>
    <submittedName>
        <fullName evidence="1">Uncharacterized protein</fullName>
    </submittedName>
</protein>
<organism evidence="1 2">
    <name type="scientific">Achromobacter denitrificans</name>
    <name type="common">Alcaligenes denitrificans</name>
    <dbReference type="NCBI Taxonomy" id="32002"/>
    <lineage>
        <taxon>Bacteria</taxon>
        <taxon>Pseudomonadati</taxon>
        <taxon>Pseudomonadota</taxon>
        <taxon>Betaproteobacteria</taxon>
        <taxon>Burkholderiales</taxon>
        <taxon>Alcaligenaceae</taxon>
        <taxon>Achromobacter</taxon>
    </lineage>
</organism>
<proteinExistence type="predicted"/>
<accession>A0A6N0JEA6</accession>
<dbReference type="AlphaFoldDB" id="A0A6N0JEA6"/>
<evidence type="ECO:0000313" key="1">
    <source>
        <dbReference type="EMBL" id="QKQ45178.1"/>
    </source>
</evidence>
<gene>
    <name evidence="1" type="ORF">FOC81_22860</name>
</gene>
<name>A0A6N0JEA6_ACHDE</name>
<sequence>MTTLILFLRTSADAIEILQLVEISADSREVKFTSRAKINPMDDWNGIIDGINSGGVKAAVLAR</sequence>
<dbReference type="RefSeq" id="WP_174715468.1">
    <property type="nucleotide sequence ID" value="NZ_CP054569.1"/>
</dbReference>
<dbReference type="Proteomes" id="UP000509782">
    <property type="component" value="Chromosome"/>
</dbReference>
<dbReference type="EMBL" id="CP054569">
    <property type="protein sequence ID" value="QKQ45178.1"/>
    <property type="molecule type" value="Genomic_DNA"/>
</dbReference>
<reference evidence="1 2" key="1">
    <citation type="submission" date="2020-05" db="EMBL/GenBank/DDBJ databases">
        <title>FDA dAtabase for Regulatory Grade micrObial Sequences (FDA-ARGOS): Supporting development and validation of Infectious Disease Dx tests.</title>
        <authorList>
            <person name="Sproer C."/>
            <person name="Gronow S."/>
            <person name="Severitt S."/>
            <person name="Schroder I."/>
            <person name="Tallon L."/>
            <person name="Sadzewicz L."/>
            <person name="Zhao X."/>
            <person name="Vavikolanu K."/>
            <person name="Mehta A."/>
            <person name="Aluvathingal J."/>
            <person name="Nadendla S."/>
            <person name="Myers T."/>
            <person name="Yan Y."/>
            <person name="Sichtig H."/>
        </authorList>
    </citation>
    <scope>NUCLEOTIDE SEQUENCE [LARGE SCALE GENOMIC DNA]</scope>
    <source>
        <strain evidence="1 2">FDAARGOS_787</strain>
    </source>
</reference>